<sequence length="38" mass="4040">MDAEIIKELLGCTLMEEEAAPVDLVEADLSDGIAECVC</sequence>
<organism evidence="1 2">
    <name type="scientific">Lithospermum erythrorhizon</name>
    <name type="common">Purple gromwell</name>
    <name type="synonym">Lithospermum officinale var. erythrorhizon</name>
    <dbReference type="NCBI Taxonomy" id="34254"/>
    <lineage>
        <taxon>Eukaryota</taxon>
        <taxon>Viridiplantae</taxon>
        <taxon>Streptophyta</taxon>
        <taxon>Embryophyta</taxon>
        <taxon>Tracheophyta</taxon>
        <taxon>Spermatophyta</taxon>
        <taxon>Magnoliopsida</taxon>
        <taxon>eudicotyledons</taxon>
        <taxon>Gunneridae</taxon>
        <taxon>Pentapetalae</taxon>
        <taxon>asterids</taxon>
        <taxon>lamiids</taxon>
        <taxon>Boraginales</taxon>
        <taxon>Boraginaceae</taxon>
        <taxon>Boraginoideae</taxon>
        <taxon>Lithospermeae</taxon>
        <taxon>Lithospermum</taxon>
    </lineage>
</organism>
<comment type="caution">
    <text evidence="1">The sequence shown here is derived from an EMBL/GenBank/DDBJ whole genome shotgun (WGS) entry which is preliminary data.</text>
</comment>
<protein>
    <submittedName>
        <fullName evidence="1">Uncharacterized protein</fullName>
    </submittedName>
</protein>
<evidence type="ECO:0000313" key="1">
    <source>
        <dbReference type="EMBL" id="GAA0170199.1"/>
    </source>
</evidence>
<gene>
    <name evidence="1" type="ORF">LIER_43869</name>
</gene>
<accession>A0AAV3R2W2</accession>
<dbReference type="EMBL" id="BAABME010040200">
    <property type="protein sequence ID" value="GAA0170199.1"/>
    <property type="molecule type" value="Genomic_DNA"/>
</dbReference>
<dbReference type="Proteomes" id="UP001454036">
    <property type="component" value="Unassembled WGS sequence"/>
</dbReference>
<reference evidence="1 2" key="1">
    <citation type="submission" date="2024-01" db="EMBL/GenBank/DDBJ databases">
        <title>The complete chloroplast genome sequence of Lithospermum erythrorhizon: insights into the phylogenetic relationship among Boraginaceae species and the maternal lineages of purple gromwells.</title>
        <authorList>
            <person name="Okada T."/>
            <person name="Watanabe K."/>
        </authorList>
    </citation>
    <scope>NUCLEOTIDE SEQUENCE [LARGE SCALE GENOMIC DNA]</scope>
</reference>
<keyword evidence="2" id="KW-1185">Reference proteome</keyword>
<dbReference type="AlphaFoldDB" id="A0AAV3R2W2"/>
<proteinExistence type="predicted"/>
<name>A0AAV3R2W2_LITER</name>
<evidence type="ECO:0000313" key="2">
    <source>
        <dbReference type="Proteomes" id="UP001454036"/>
    </source>
</evidence>